<evidence type="ECO:0000256" key="5">
    <source>
        <dbReference type="ARBA" id="ARBA00023077"/>
    </source>
</evidence>
<evidence type="ECO:0000256" key="1">
    <source>
        <dbReference type="ARBA" id="ARBA00004571"/>
    </source>
</evidence>
<dbReference type="STRING" id="211460.YH63_03905"/>
<evidence type="ECO:0000256" key="9">
    <source>
        <dbReference type="RuleBase" id="RU003357"/>
    </source>
</evidence>
<keyword evidence="6 8" id="KW-0472">Membrane</keyword>
<dbReference type="InterPro" id="IPR039426">
    <property type="entry name" value="TonB-dep_rcpt-like"/>
</dbReference>
<evidence type="ECO:0000313" key="13">
    <source>
        <dbReference type="EMBL" id="TKT72648.1"/>
    </source>
</evidence>
<keyword evidence="10" id="KW-0732">Signal</keyword>
<comment type="similarity">
    <text evidence="8 9">Belongs to the TonB-dependent receptor family.</text>
</comment>
<evidence type="ECO:0000256" key="4">
    <source>
        <dbReference type="ARBA" id="ARBA00022692"/>
    </source>
</evidence>
<dbReference type="CDD" id="cd01347">
    <property type="entry name" value="ligand_gated_channel"/>
    <property type="match status" value="1"/>
</dbReference>
<dbReference type="Proteomes" id="UP000034832">
    <property type="component" value="Unassembled WGS sequence"/>
</dbReference>
<dbReference type="Gene3D" id="2.40.170.20">
    <property type="entry name" value="TonB-dependent receptor, beta-barrel domain"/>
    <property type="match status" value="1"/>
</dbReference>
<dbReference type="RefSeq" id="WP_083992547.1">
    <property type="nucleotide sequence ID" value="NZ_LBIA02000001.1"/>
</dbReference>
<evidence type="ECO:0000259" key="12">
    <source>
        <dbReference type="Pfam" id="PF07715"/>
    </source>
</evidence>
<keyword evidence="2 8" id="KW-0813">Transport</keyword>
<dbReference type="AlphaFoldDB" id="A0A4U6BU24"/>
<dbReference type="Pfam" id="PF00593">
    <property type="entry name" value="TonB_dep_Rec_b-barrel"/>
    <property type="match status" value="1"/>
</dbReference>
<protein>
    <submittedName>
        <fullName evidence="13">TonB-dependent receptor</fullName>
    </submittedName>
</protein>
<name>A0A4U6BU24_9BRAD</name>
<keyword evidence="4 8" id="KW-0812">Transmembrane</keyword>
<dbReference type="EMBL" id="LBIA02000001">
    <property type="protein sequence ID" value="TKT72648.1"/>
    <property type="molecule type" value="Genomic_DNA"/>
</dbReference>
<dbReference type="SUPFAM" id="SSF56935">
    <property type="entry name" value="Porins"/>
    <property type="match status" value="1"/>
</dbReference>
<comment type="subcellular location">
    <subcellularLocation>
        <location evidence="1 8">Cell outer membrane</location>
        <topology evidence="1 8">Multi-pass membrane protein</topology>
    </subcellularLocation>
</comment>
<sequence>MHRRGSNVTLFPRSFFPAATLRLSFAAACLAGTALVSPALAQDGGGQLPPINVDASRLYGGIVGASTAVITAEDIARSPNQTIQEILATIPGVQLTNLYGAVNGTGSVVDLRGFGAFASSNTLFLINGRRLNEADLQGVDLSTIPIQSIERIEVTRGNSGAVLYGDNAIGGVINIITKTGIGIGKPIAMRTEAGVGSFNQRLGNVSASVNAGPWSSAVFGNAISSDGYRVNNALRQTNGVGEVRYSTPDFSAFLNLSADNQSLGLPGGRATSEFGTGINRLATDPRGAATPFDRGEKQGKNATAGFTKSLWDGAELIVDGGVRDKQQQGSFPGGLPLSPFNARYVDSSLQTWSITPRLSIKNPFFGLRSNILTGIDYYDAAYSSNRSRYAGDAPIHVYNLKQQTLAGYWQQTIGLLPSTDFSYGGRLQNTKLQARDKLDMSAPNWFGDPQASPLNTDETNHALHVGLEHRLNENFAVFARAAQAFRTPNVDERIGSGPFFAPGTFNLKTQTSHDVEAGIRIHGGPLDIQSSYYDMRLKNEIQFNPALFYNINLDPTHRYGSETSATLRASDTVRLRGGFAYTRAVFSEGQFAGNDVPLVSRVTAYGGVSWDVWQRYLVFDATVRYWGARRMDNDQRNFQPLIPANATVDLKLSGEVDRFFWSFSVNNLFDVLTYDYAIASASTYGSFNAYPLPGRTYMLKAGVTF</sequence>
<gene>
    <name evidence="13" type="ORF">YH63_015105</name>
</gene>
<evidence type="ECO:0000256" key="8">
    <source>
        <dbReference type="PROSITE-ProRule" id="PRU01360"/>
    </source>
</evidence>
<dbReference type="InterPro" id="IPR037066">
    <property type="entry name" value="Plug_dom_sf"/>
</dbReference>
<organism evidence="13 14">
    <name type="scientific">Afipia massiliensis</name>
    <dbReference type="NCBI Taxonomy" id="211460"/>
    <lineage>
        <taxon>Bacteria</taxon>
        <taxon>Pseudomonadati</taxon>
        <taxon>Pseudomonadota</taxon>
        <taxon>Alphaproteobacteria</taxon>
        <taxon>Hyphomicrobiales</taxon>
        <taxon>Nitrobacteraceae</taxon>
        <taxon>Afipia</taxon>
    </lineage>
</organism>
<evidence type="ECO:0000256" key="10">
    <source>
        <dbReference type="SAM" id="SignalP"/>
    </source>
</evidence>
<dbReference type="InterPro" id="IPR000531">
    <property type="entry name" value="Beta-barrel_TonB"/>
</dbReference>
<feature type="domain" description="TonB-dependent receptor-like beta-barrel" evidence="11">
    <location>
        <begin position="258"/>
        <end position="668"/>
    </location>
</feature>
<evidence type="ECO:0000256" key="6">
    <source>
        <dbReference type="ARBA" id="ARBA00023136"/>
    </source>
</evidence>
<proteinExistence type="inferred from homology"/>
<dbReference type="InterPro" id="IPR036942">
    <property type="entry name" value="Beta-barrel_TonB_sf"/>
</dbReference>
<dbReference type="GO" id="GO:0009279">
    <property type="term" value="C:cell outer membrane"/>
    <property type="evidence" value="ECO:0007669"/>
    <property type="project" value="UniProtKB-SubCell"/>
</dbReference>
<evidence type="ECO:0000256" key="7">
    <source>
        <dbReference type="ARBA" id="ARBA00023237"/>
    </source>
</evidence>
<keyword evidence="14" id="KW-1185">Reference proteome</keyword>
<keyword evidence="3 8" id="KW-1134">Transmembrane beta strand</keyword>
<dbReference type="PANTHER" id="PTHR30069">
    <property type="entry name" value="TONB-DEPENDENT OUTER MEMBRANE RECEPTOR"/>
    <property type="match status" value="1"/>
</dbReference>
<evidence type="ECO:0000313" key="14">
    <source>
        <dbReference type="Proteomes" id="UP000034832"/>
    </source>
</evidence>
<keyword evidence="5 9" id="KW-0798">TonB box</keyword>
<feature type="signal peptide" evidence="10">
    <location>
        <begin position="1"/>
        <end position="41"/>
    </location>
</feature>
<evidence type="ECO:0000259" key="11">
    <source>
        <dbReference type="Pfam" id="PF00593"/>
    </source>
</evidence>
<dbReference type="Gene3D" id="2.170.130.10">
    <property type="entry name" value="TonB-dependent receptor, plug domain"/>
    <property type="match status" value="1"/>
</dbReference>
<comment type="caution">
    <text evidence="13">The sequence shown here is derived from an EMBL/GenBank/DDBJ whole genome shotgun (WGS) entry which is preliminary data.</text>
</comment>
<keyword evidence="13" id="KW-0675">Receptor</keyword>
<evidence type="ECO:0000256" key="3">
    <source>
        <dbReference type="ARBA" id="ARBA00022452"/>
    </source>
</evidence>
<feature type="domain" description="TonB-dependent receptor plug" evidence="12">
    <location>
        <begin position="65"/>
        <end position="172"/>
    </location>
</feature>
<dbReference type="PANTHER" id="PTHR30069:SF27">
    <property type="entry name" value="BLL4766 PROTEIN"/>
    <property type="match status" value="1"/>
</dbReference>
<reference evidence="13" key="1">
    <citation type="submission" date="2019-04" db="EMBL/GenBank/DDBJ databases">
        <title>Whole genome sequencing of cave bacteria.</title>
        <authorList>
            <person name="Gan H.M."/>
            <person name="Barton H."/>
            <person name="Savka M.A."/>
        </authorList>
    </citation>
    <scope>NUCLEOTIDE SEQUENCE [LARGE SCALE GENOMIC DNA]</scope>
    <source>
        <strain evidence="13">LC387</strain>
    </source>
</reference>
<dbReference type="OrthoDB" id="9760333at2"/>
<dbReference type="GO" id="GO:0044718">
    <property type="term" value="P:siderophore transmembrane transport"/>
    <property type="evidence" value="ECO:0007669"/>
    <property type="project" value="TreeGrafter"/>
</dbReference>
<dbReference type="Pfam" id="PF07715">
    <property type="entry name" value="Plug"/>
    <property type="match status" value="1"/>
</dbReference>
<dbReference type="InterPro" id="IPR012910">
    <property type="entry name" value="Plug_dom"/>
</dbReference>
<feature type="chain" id="PRO_5020283387" evidence="10">
    <location>
        <begin position="42"/>
        <end position="705"/>
    </location>
</feature>
<dbReference type="GO" id="GO:0015344">
    <property type="term" value="F:siderophore uptake transmembrane transporter activity"/>
    <property type="evidence" value="ECO:0007669"/>
    <property type="project" value="TreeGrafter"/>
</dbReference>
<evidence type="ECO:0000256" key="2">
    <source>
        <dbReference type="ARBA" id="ARBA00022448"/>
    </source>
</evidence>
<dbReference type="PROSITE" id="PS52016">
    <property type="entry name" value="TONB_DEPENDENT_REC_3"/>
    <property type="match status" value="1"/>
</dbReference>
<keyword evidence="7 8" id="KW-0998">Cell outer membrane</keyword>
<accession>A0A4U6BU24</accession>